<reference evidence="1 2" key="1">
    <citation type="submission" date="2023-01" db="EMBL/GenBank/DDBJ databases">
        <title>Exploring GABA producing Bacteroides strains toward improving mental health.</title>
        <authorList>
            <person name="Yousuf B."/>
            <person name="Bouhlel N.E."/>
            <person name="Mottawea W."/>
            <person name="Hammami R."/>
        </authorList>
    </citation>
    <scope>NUCLEOTIDE SEQUENCE [LARGE SCALE GENOMIC DNA]</scope>
    <source>
        <strain evidence="1 2">UO.H1054</strain>
    </source>
</reference>
<feature type="non-terminal residue" evidence="1">
    <location>
        <position position="1"/>
    </location>
</feature>
<proteinExistence type="predicted"/>
<comment type="caution">
    <text evidence="1">The sequence shown here is derived from an EMBL/GenBank/DDBJ whole genome shotgun (WGS) entry which is preliminary data.</text>
</comment>
<protein>
    <submittedName>
        <fullName evidence="1">Uncharacterized protein</fullName>
    </submittedName>
</protein>
<sequence length="66" mass="7648">LIYEKEEHLLNIPKDSHETLRAYTSIGKVFRHDPISDVFTLKIKENAMMNLMIKKVSSNQSKSDTL</sequence>
<evidence type="ECO:0000313" key="2">
    <source>
        <dbReference type="Proteomes" id="UP001215398"/>
    </source>
</evidence>
<gene>
    <name evidence="1" type="ORF">PQG98_01950</name>
</gene>
<dbReference type="RefSeq" id="WP_272719529.1">
    <property type="nucleotide sequence ID" value="NZ_JAQPYS010000012.1"/>
</dbReference>
<keyword evidence="2" id="KW-1185">Reference proteome</keyword>
<organism evidence="1 2">
    <name type="scientific">Bacteroides zhangwenhongii</name>
    <dbReference type="NCBI Taxonomy" id="2650157"/>
    <lineage>
        <taxon>Bacteria</taxon>
        <taxon>Pseudomonadati</taxon>
        <taxon>Bacteroidota</taxon>
        <taxon>Bacteroidia</taxon>
        <taxon>Bacteroidales</taxon>
        <taxon>Bacteroidaceae</taxon>
        <taxon>Bacteroides</taxon>
    </lineage>
</organism>
<name>A0ABT5H3E1_9BACE</name>
<dbReference type="EMBL" id="JAQPYS010000012">
    <property type="protein sequence ID" value="MDC7135109.1"/>
    <property type="molecule type" value="Genomic_DNA"/>
</dbReference>
<evidence type="ECO:0000313" key="1">
    <source>
        <dbReference type="EMBL" id="MDC7135109.1"/>
    </source>
</evidence>
<dbReference type="Proteomes" id="UP001215398">
    <property type="component" value="Unassembled WGS sequence"/>
</dbReference>
<accession>A0ABT5H3E1</accession>